<evidence type="ECO:0000256" key="1">
    <source>
        <dbReference type="ARBA" id="ARBA00022741"/>
    </source>
</evidence>
<dbReference type="InterPro" id="IPR001806">
    <property type="entry name" value="Small_GTPase"/>
</dbReference>
<organism evidence="2 3">
    <name type="scientific">Tritrichomonas musculus</name>
    <dbReference type="NCBI Taxonomy" id="1915356"/>
    <lineage>
        <taxon>Eukaryota</taxon>
        <taxon>Metamonada</taxon>
        <taxon>Parabasalia</taxon>
        <taxon>Tritrichomonadida</taxon>
        <taxon>Tritrichomonadidae</taxon>
        <taxon>Tritrichomonas</taxon>
    </lineage>
</organism>
<dbReference type="Proteomes" id="UP001470230">
    <property type="component" value="Unassembled WGS sequence"/>
</dbReference>
<dbReference type="PROSITE" id="PS51419">
    <property type="entry name" value="RAB"/>
    <property type="match status" value="1"/>
</dbReference>
<dbReference type="Gene3D" id="3.40.50.300">
    <property type="entry name" value="P-loop containing nucleotide triphosphate hydrolases"/>
    <property type="match status" value="1"/>
</dbReference>
<dbReference type="PANTHER" id="PTHR47978">
    <property type="match status" value="1"/>
</dbReference>
<name>A0ABR2L9V4_9EUKA</name>
<dbReference type="InterPro" id="IPR027417">
    <property type="entry name" value="P-loop_NTPase"/>
</dbReference>
<evidence type="ECO:0000313" key="2">
    <source>
        <dbReference type="EMBL" id="KAK8899030.1"/>
    </source>
</evidence>
<protein>
    <submittedName>
        <fullName evidence="2">Uncharacterized protein</fullName>
    </submittedName>
</protein>
<reference evidence="2 3" key="1">
    <citation type="submission" date="2024-04" db="EMBL/GenBank/DDBJ databases">
        <title>Tritrichomonas musculus Genome.</title>
        <authorList>
            <person name="Alves-Ferreira E."/>
            <person name="Grigg M."/>
            <person name="Lorenzi H."/>
            <person name="Galac M."/>
        </authorList>
    </citation>
    <scope>NUCLEOTIDE SEQUENCE [LARGE SCALE GENOMIC DNA]</scope>
    <source>
        <strain evidence="2 3">EAF2021</strain>
    </source>
</reference>
<gene>
    <name evidence="2" type="ORF">M9Y10_001327</name>
</gene>
<accession>A0ABR2L9V4</accession>
<dbReference type="EMBL" id="JAPFFF010000001">
    <property type="protein sequence ID" value="KAK8899030.1"/>
    <property type="molecule type" value="Genomic_DNA"/>
</dbReference>
<keyword evidence="1" id="KW-0547">Nucleotide-binding</keyword>
<proteinExistence type="predicted"/>
<dbReference type="SMART" id="SM00175">
    <property type="entry name" value="RAB"/>
    <property type="match status" value="1"/>
</dbReference>
<comment type="caution">
    <text evidence="2">The sequence shown here is derived from an EMBL/GenBank/DDBJ whole genome shotgun (WGS) entry which is preliminary data.</text>
</comment>
<dbReference type="Pfam" id="PF00071">
    <property type="entry name" value="Ras"/>
    <property type="match status" value="1"/>
</dbReference>
<evidence type="ECO:0000313" key="3">
    <source>
        <dbReference type="Proteomes" id="UP001470230"/>
    </source>
</evidence>
<dbReference type="SUPFAM" id="SSF52540">
    <property type="entry name" value="P-loop containing nucleoside triphosphate hydrolases"/>
    <property type="match status" value="1"/>
</dbReference>
<keyword evidence="3" id="KW-1185">Reference proteome</keyword>
<sequence length="97" mass="11376">MLIPMYISRAGAILIVFDISDRSSFDSLKKWYETVKKAVDEMKIMPIIVGNNTDLERTVSREEADAFASKKKFGIFRGISKNRFRHWRIIFIFNNEI</sequence>